<organism evidence="2 3">
    <name type="scientific">Magallana gigas</name>
    <name type="common">Pacific oyster</name>
    <name type="synonym">Crassostrea gigas</name>
    <dbReference type="NCBI Taxonomy" id="29159"/>
    <lineage>
        <taxon>Eukaryota</taxon>
        <taxon>Metazoa</taxon>
        <taxon>Spiralia</taxon>
        <taxon>Lophotrochozoa</taxon>
        <taxon>Mollusca</taxon>
        <taxon>Bivalvia</taxon>
        <taxon>Autobranchia</taxon>
        <taxon>Pteriomorphia</taxon>
        <taxon>Ostreida</taxon>
        <taxon>Ostreoidea</taxon>
        <taxon>Ostreidae</taxon>
        <taxon>Magallana</taxon>
    </lineage>
</organism>
<dbReference type="OMA" id="SHERCKS"/>
<evidence type="ECO:0000313" key="2">
    <source>
        <dbReference type="EnsemblMetazoa" id="G13356.1:cds"/>
    </source>
</evidence>
<feature type="compositionally biased region" description="Low complexity" evidence="1">
    <location>
        <begin position="13"/>
        <end position="29"/>
    </location>
</feature>
<reference evidence="2" key="1">
    <citation type="submission" date="2022-08" db="UniProtKB">
        <authorList>
            <consortium name="EnsemblMetazoa"/>
        </authorList>
    </citation>
    <scope>IDENTIFICATION</scope>
    <source>
        <strain evidence="2">05x7-T-G4-1.051#20</strain>
    </source>
</reference>
<evidence type="ECO:0000313" key="3">
    <source>
        <dbReference type="Proteomes" id="UP000005408"/>
    </source>
</evidence>
<evidence type="ECO:0000256" key="1">
    <source>
        <dbReference type="SAM" id="MobiDB-lite"/>
    </source>
</evidence>
<dbReference type="EnsemblMetazoa" id="G13356.1">
    <property type="protein sequence ID" value="G13356.1:cds"/>
    <property type="gene ID" value="G13356"/>
</dbReference>
<feature type="region of interest" description="Disordered" evidence="1">
    <location>
        <begin position="1"/>
        <end position="33"/>
    </location>
</feature>
<protein>
    <submittedName>
        <fullName evidence="2">Uncharacterized protein</fullName>
    </submittedName>
</protein>
<accession>A0A8W8IAS3</accession>
<dbReference type="Proteomes" id="UP000005408">
    <property type="component" value="Unassembled WGS sequence"/>
</dbReference>
<dbReference type="AlphaFoldDB" id="A0A8W8IAS3"/>
<dbReference type="OrthoDB" id="6132041at2759"/>
<sequence length="361" mass="41003">MASSTKRQFVEKSTSSSSSDRETSPSSGSAFANSQTEIPECTSKWNENHLGVLQIVAVQSRAYPPKEILSCVIDETIERRVLRIKEHLTKYMPFGLQSIDFDDFYSVSHERCKSILYNPQKLQRSHCFKIEPLPDFAEEAWRESFRVHGEEFCKHLIYMTWQKERGQTISEYMFQQLFQHFASMFGLHAIAVPCLQPQTLTVGGVFVSSTPDLVFYDLPNCDGVDSKIFAICEVKRKSGPNILEPSPPKTRKYDLEKKRQIAHLDSEVIGQHGGELLVHYASKSSKQPGLLGFIIQGTNVTFTQFSCNEMDYEVIKRGDPSFPEGTGPVIKFSKPYNILKADERVHLIEPFLKLGFLQSAL</sequence>
<proteinExistence type="predicted"/>
<keyword evidence="3" id="KW-1185">Reference proteome</keyword>
<name>A0A8W8IAS3_MAGGI</name>